<dbReference type="SUPFAM" id="SSF55718">
    <property type="entry name" value="SCP-like"/>
    <property type="match status" value="1"/>
</dbReference>
<reference evidence="3 4" key="1">
    <citation type="submission" date="2019-05" db="EMBL/GenBank/DDBJ databases">
        <title>Microbulbifer harenosus sp. nov., an alginate-degrading bacterium isolated from coastal sand.</title>
        <authorList>
            <person name="Huang H."/>
            <person name="Mo K."/>
            <person name="Bao S."/>
        </authorList>
    </citation>
    <scope>NUCLEOTIDE SEQUENCE [LARGE SCALE GENOMIC DNA]</scope>
    <source>
        <strain evidence="3 4">HB161719</strain>
    </source>
</reference>
<dbReference type="InterPro" id="IPR036527">
    <property type="entry name" value="SCP2_sterol-bd_dom_sf"/>
</dbReference>
<dbReference type="InterPro" id="IPR003033">
    <property type="entry name" value="SCP2_sterol-bd_dom"/>
</dbReference>
<comment type="similarity">
    <text evidence="1">Belongs to the UbiT family.</text>
</comment>
<dbReference type="Proteomes" id="UP000306791">
    <property type="component" value="Unassembled WGS sequence"/>
</dbReference>
<dbReference type="Gene3D" id="3.30.1050.10">
    <property type="entry name" value="SCP2 sterol-binding domain"/>
    <property type="match status" value="1"/>
</dbReference>
<proteinExistence type="inferred from homology"/>
<gene>
    <name evidence="1" type="primary">ubiT</name>
    <name evidence="3" type="ORF">FDY93_18025</name>
</gene>
<name>A0ABY2UD93_9GAMM</name>
<comment type="function">
    <text evidence="1">Required for O(2)-independent ubiquinone (coenzyme Q) biosynthesis. Likely functions as an accessory factor.</text>
</comment>
<evidence type="ECO:0000313" key="3">
    <source>
        <dbReference type="EMBL" id="TLM74355.1"/>
    </source>
</evidence>
<protein>
    <recommendedName>
        <fullName evidence="1">Ubiquinone biosynthesis accessory factor UbiT</fullName>
    </recommendedName>
</protein>
<sequence length="162" mass="17659">MRMHSNVLRTGFRLGVTVAKRLPSRPLELAAVTMLNRQLAEELIAGEFDFLDGRQLDIAVTDLGLQLRIGKRAASLVALPRAKPECRADATIAACAADFLAIVSGREDPDTLFFQRRLTISGDTELGLTAKNRLDAIDRGRIPPALQRAIRAMAESLAPRVA</sequence>
<evidence type="ECO:0000256" key="1">
    <source>
        <dbReference type="HAMAP-Rule" id="MF_02231"/>
    </source>
</evidence>
<comment type="pathway">
    <text evidence="1">Cofactor biosynthesis; ubiquinone biosynthesis.</text>
</comment>
<keyword evidence="4" id="KW-1185">Reference proteome</keyword>
<feature type="domain" description="SCP2" evidence="2">
    <location>
        <begin position="41"/>
        <end position="132"/>
    </location>
</feature>
<dbReference type="InterPro" id="IPR016830">
    <property type="entry name" value="UbiT"/>
</dbReference>
<keyword evidence="1" id="KW-0831">Ubiquinone biosynthesis</keyword>
<evidence type="ECO:0000259" key="2">
    <source>
        <dbReference type="Pfam" id="PF02036"/>
    </source>
</evidence>
<dbReference type="Pfam" id="PF02036">
    <property type="entry name" value="SCP2"/>
    <property type="match status" value="1"/>
</dbReference>
<organism evidence="3 4">
    <name type="scientific">Microbulbifer harenosus</name>
    <dbReference type="NCBI Taxonomy" id="2576840"/>
    <lineage>
        <taxon>Bacteria</taxon>
        <taxon>Pseudomonadati</taxon>
        <taxon>Pseudomonadota</taxon>
        <taxon>Gammaproteobacteria</taxon>
        <taxon>Cellvibrionales</taxon>
        <taxon>Microbulbiferaceae</taxon>
        <taxon>Microbulbifer</taxon>
    </lineage>
</organism>
<comment type="caution">
    <text evidence="3">The sequence shown here is derived from an EMBL/GenBank/DDBJ whole genome shotgun (WGS) entry which is preliminary data.</text>
</comment>
<dbReference type="EMBL" id="VANI01000022">
    <property type="protein sequence ID" value="TLM74355.1"/>
    <property type="molecule type" value="Genomic_DNA"/>
</dbReference>
<dbReference type="HAMAP" id="MF_02231">
    <property type="entry name" value="UbiT"/>
    <property type="match status" value="1"/>
</dbReference>
<accession>A0ABY2UD93</accession>
<evidence type="ECO:0000313" key="4">
    <source>
        <dbReference type="Proteomes" id="UP000306791"/>
    </source>
</evidence>